<keyword evidence="1" id="KW-0472">Membrane</keyword>
<feature type="transmembrane region" description="Helical" evidence="1">
    <location>
        <begin position="12"/>
        <end position="32"/>
    </location>
</feature>
<comment type="caution">
    <text evidence="2">The sequence shown here is derived from an EMBL/GenBank/DDBJ whole genome shotgun (WGS) entry which is preliminary data.</text>
</comment>
<keyword evidence="1" id="KW-0812">Transmembrane</keyword>
<sequence length="166" mass="18220">MHVLVGVLRWVAKAVVGVVFYVLSLCVGALMFGTTTGLRVVLLAVVGAAVWLAWIGYGVRSARLRKLRTPGQKVFRQMDGRPGQYADGIYCVGCVRDAGHVEWVGVITFTSSGGGFTFDPLEPHRHEYGTLRNVNPDVPALLQLYFGKFRWEAQTPAESEAVHTQT</sequence>
<feature type="transmembrane region" description="Helical" evidence="1">
    <location>
        <begin position="38"/>
        <end position="59"/>
    </location>
</feature>
<evidence type="ECO:0000313" key="2">
    <source>
        <dbReference type="EMBL" id="GGS11167.1"/>
    </source>
</evidence>
<evidence type="ECO:0008006" key="4">
    <source>
        <dbReference type="Google" id="ProtNLM"/>
    </source>
</evidence>
<gene>
    <name evidence="2" type="ORF">GCM10008960_41470</name>
</gene>
<dbReference type="EMBL" id="BMQN01000033">
    <property type="protein sequence ID" value="GGS11167.1"/>
    <property type="molecule type" value="Genomic_DNA"/>
</dbReference>
<protein>
    <recommendedName>
        <fullName evidence="4">DUF3592 domain-containing protein</fullName>
    </recommendedName>
</protein>
<organism evidence="2 3">
    <name type="scientific">Deinococcus sedimenti</name>
    <dbReference type="NCBI Taxonomy" id="1867090"/>
    <lineage>
        <taxon>Bacteria</taxon>
        <taxon>Thermotogati</taxon>
        <taxon>Deinococcota</taxon>
        <taxon>Deinococci</taxon>
        <taxon>Deinococcales</taxon>
        <taxon>Deinococcaceae</taxon>
        <taxon>Deinococcus</taxon>
    </lineage>
</organism>
<dbReference type="RefSeq" id="WP_189075027.1">
    <property type="nucleotide sequence ID" value="NZ_BMQN01000033.1"/>
</dbReference>
<reference evidence="3" key="1">
    <citation type="journal article" date="2019" name="Int. J. Syst. Evol. Microbiol.">
        <title>The Global Catalogue of Microorganisms (GCM) 10K type strain sequencing project: providing services to taxonomists for standard genome sequencing and annotation.</title>
        <authorList>
            <consortium name="The Broad Institute Genomics Platform"/>
            <consortium name="The Broad Institute Genome Sequencing Center for Infectious Disease"/>
            <person name="Wu L."/>
            <person name="Ma J."/>
        </authorList>
    </citation>
    <scope>NUCLEOTIDE SEQUENCE [LARGE SCALE GENOMIC DNA]</scope>
    <source>
        <strain evidence="3">JCM 31405</strain>
    </source>
</reference>
<keyword evidence="3" id="KW-1185">Reference proteome</keyword>
<evidence type="ECO:0000313" key="3">
    <source>
        <dbReference type="Proteomes" id="UP000644548"/>
    </source>
</evidence>
<evidence type="ECO:0000256" key="1">
    <source>
        <dbReference type="SAM" id="Phobius"/>
    </source>
</evidence>
<keyword evidence="1" id="KW-1133">Transmembrane helix</keyword>
<dbReference type="Proteomes" id="UP000644548">
    <property type="component" value="Unassembled WGS sequence"/>
</dbReference>
<proteinExistence type="predicted"/>
<name>A0ABQ2S9H2_9DEIO</name>
<accession>A0ABQ2S9H2</accession>